<feature type="domain" description="Methylated-DNA-[protein]-cysteine S-methyltransferase DNA binding" evidence="7">
    <location>
        <begin position="83"/>
        <end position="162"/>
    </location>
</feature>
<dbReference type="InterPro" id="IPR036217">
    <property type="entry name" value="MethylDNA_cys_MeTrfase_DNAb"/>
</dbReference>
<keyword evidence="5" id="KW-0234">DNA repair</keyword>
<dbReference type="InterPro" id="IPR036388">
    <property type="entry name" value="WH-like_DNA-bd_sf"/>
</dbReference>
<dbReference type="InterPro" id="IPR014048">
    <property type="entry name" value="MethylDNA_cys_MeTrfase_DNA-bd"/>
</dbReference>
<dbReference type="Gene3D" id="1.10.10.10">
    <property type="entry name" value="Winged helix-like DNA-binding domain superfamily/Winged helix DNA-binding domain"/>
    <property type="match status" value="1"/>
</dbReference>
<comment type="catalytic activity">
    <reaction evidence="1">
        <text>a 4-O-methyl-thymidine in DNA + L-cysteinyl-[protein] = a thymidine in DNA + S-methyl-L-cysteinyl-[protein]</text>
        <dbReference type="Rhea" id="RHEA:53428"/>
        <dbReference type="Rhea" id="RHEA-COMP:10131"/>
        <dbReference type="Rhea" id="RHEA-COMP:10132"/>
        <dbReference type="Rhea" id="RHEA-COMP:13555"/>
        <dbReference type="Rhea" id="RHEA-COMP:13556"/>
        <dbReference type="ChEBI" id="CHEBI:29950"/>
        <dbReference type="ChEBI" id="CHEBI:82612"/>
        <dbReference type="ChEBI" id="CHEBI:137386"/>
        <dbReference type="ChEBI" id="CHEBI:137387"/>
        <dbReference type="EC" id="2.1.1.63"/>
    </reaction>
</comment>
<evidence type="ECO:0000259" key="7">
    <source>
        <dbReference type="Pfam" id="PF01035"/>
    </source>
</evidence>
<protein>
    <submittedName>
        <fullName evidence="8">Methylated-DNA:protein-cysteine methyltransferase</fullName>
    </submittedName>
</protein>
<name>A0A919W3Q9_9ACTN</name>
<evidence type="ECO:0000313" key="8">
    <source>
        <dbReference type="EMBL" id="GIM78613.1"/>
    </source>
</evidence>
<keyword evidence="4" id="KW-0227">DNA damage</keyword>
<sequence length="167" mass="17788">MLSTTLETPAGPFTYVVSDAGAVRASGFTADVEKLLPLVHEKLREETRPGADPGAVGEAVRAYFAGDLTAIDAVTVEQHTSGPFMAHAWQVMRDIKPGEPLTYRGYAELAGRPAAIRAAAAACARNAVALFVPCHRVLGTDGTLRGYRWGVDVKAALLALEARDQQR</sequence>
<evidence type="ECO:0000256" key="5">
    <source>
        <dbReference type="ARBA" id="ARBA00023204"/>
    </source>
</evidence>
<evidence type="ECO:0000256" key="2">
    <source>
        <dbReference type="ARBA" id="ARBA00022603"/>
    </source>
</evidence>
<dbReference type="SUPFAM" id="SSF46767">
    <property type="entry name" value="Methylated DNA-protein cysteine methyltransferase, C-terminal domain"/>
    <property type="match status" value="1"/>
</dbReference>
<organism evidence="8 9">
    <name type="scientific">Winogradskya consettensis</name>
    <dbReference type="NCBI Taxonomy" id="113560"/>
    <lineage>
        <taxon>Bacteria</taxon>
        <taxon>Bacillati</taxon>
        <taxon>Actinomycetota</taxon>
        <taxon>Actinomycetes</taxon>
        <taxon>Micromonosporales</taxon>
        <taxon>Micromonosporaceae</taxon>
        <taxon>Winogradskya</taxon>
    </lineage>
</organism>
<dbReference type="PANTHER" id="PTHR10815:SF13">
    <property type="entry name" value="METHYLATED-DNA--PROTEIN-CYSTEINE METHYLTRANSFERASE"/>
    <property type="match status" value="1"/>
</dbReference>
<reference evidence="8" key="1">
    <citation type="submission" date="2021-03" db="EMBL/GenBank/DDBJ databases">
        <title>Whole genome shotgun sequence of Actinoplanes consettensis NBRC 14913.</title>
        <authorList>
            <person name="Komaki H."/>
            <person name="Tamura T."/>
        </authorList>
    </citation>
    <scope>NUCLEOTIDE SEQUENCE</scope>
    <source>
        <strain evidence="8">NBRC 14913</strain>
    </source>
</reference>
<evidence type="ECO:0000256" key="4">
    <source>
        <dbReference type="ARBA" id="ARBA00022763"/>
    </source>
</evidence>
<dbReference type="AlphaFoldDB" id="A0A919W3Q9"/>
<keyword evidence="2 8" id="KW-0489">Methyltransferase</keyword>
<dbReference type="Pfam" id="PF01035">
    <property type="entry name" value="DNA_binding_1"/>
    <property type="match status" value="1"/>
</dbReference>
<dbReference type="GO" id="GO:0006281">
    <property type="term" value="P:DNA repair"/>
    <property type="evidence" value="ECO:0007669"/>
    <property type="project" value="UniProtKB-KW"/>
</dbReference>
<comment type="catalytic activity">
    <reaction evidence="6">
        <text>a 6-O-methyl-2'-deoxyguanosine in DNA + L-cysteinyl-[protein] = S-methyl-L-cysteinyl-[protein] + a 2'-deoxyguanosine in DNA</text>
        <dbReference type="Rhea" id="RHEA:24000"/>
        <dbReference type="Rhea" id="RHEA-COMP:10131"/>
        <dbReference type="Rhea" id="RHEA-COMP:10132"/>
        <dbReference type="Rhea" id="RHEA-COMP:11367"/>
        <dbReference type="Rhea" id="RHEA-COMP:11368"/>
        <dbReference type="ChEBI" id="CHEBI:29950"/>
        <dbReference type="ChEBI" id="CHEBI:82612"/>
        <dbReference type="ChEBI" id="CHEBI:85445"/>
        <dbReference type="ChEBI" id="CHEBI:85448"/>
        <dbReference type="EC" id="2.1.1.63"/>
    </reaction>
</comment>
<dbReference type="GO" id="GO:0032259">
    <property type="term" value="P:methylation"/>
    <property type="evidence" value="ECO:0007669"/>
    <property type="project" value="UniProtKB-KW"/>
</dbReference>
<evidence type="ECO:0000256" key="3">
    <source>
        <dbReference type="ARBA" id="ARBA00022679"/>
    </source>
</evidence>
<dbReference type="PROSITE" id="PS00374">
    <property type="entry name" value="MGMT"/>
    <property type="match status" value="1"/>
</dbReference>
<keyword evidence="3" id="KW-0808">Transferase</keyword>
<dbReference type="CDD" id="cd06445">
    <property type="entry name" value="ATase"/>
    <property type="match status" value="1"/>
</dbReference>
<dbReference type="RefSeq" id="WP_213000676.1">
    <property type="nucleotide sequence ID" value="NZ_BAAATW010000001.1"/>
</dbReference>
<dbReference type="NCBIfam" id="TIGR00589">
    <property type="entry name" value="ogt"/>
    <property type="match status" value="1"/>
</dbReference>
<evidence type="ECO:0000256" key="1">
    <source>
        <dbReference type="ARBA" id="ARBA00001286"/>
    </source>
</evidence>
<keyword evidence="9" id="KW-1185">Reference proteome</keyword>
<gene>
    <name evidence="8" type="ORF">Aco04nite_61310</name>
</gene>
<evidence type="ECO:0000256" key="6">
    <source>
        <dbReference type="ARBA" id="ARBA00049348"/>
    </source>
</evidence>
<dbReference type="Proteomes" id="UP000680865">
    <property type="component" value="Unassembled WGS sequence"/>
</dbReference>
<proteinExistence type="predicted"/>
<dbReference type="EMBL" id="BOQP01000035">
    <property type="protein sequence ID" value="GIM78613.1"/>
    <property type="molecule type" value="Genomic_DNA"/>
</dbReference>
<dbReference type="PANTHER" id="PTHR10815">
    <property type="entry name" value="METHYLATED-DNA--PROTEIN-CYSTEINE METHYLTRANSFERASE"/>
    <property type="match status" value="1"/>
</dbReference>
<accession>A0A919W3Q9</accession>
<evidence type="ECO:0000313" key="9">
    <source>
        <dbReference type="Proteomes" id="UP000680865"/>
    </source>
</evidence>
<comment type="caution">
    <text evidence="8">The sequence shown here is derived from an EMBL/GenBank/DDBJ whole genome shotgun (WGS) entry which is preliminary data.</text>
</comment>
<dbReference type="GO" id="GO:0003908">
    <property type="term" value="F:methylated-DNA-[protein]-cysteine S-methyltransferase activity"/>
    <property type="evidence" value="ECO:0007669"/>
    <property type="project" value="UniProtKB-EC"/>
</dbReference>
<dbReference type="InterPro" id="IPR001497">
    <property type="entry name" value="MethylDNA_cys_MeTrfase_AS"/>
</dbReference>